<dbReference type="EMBL" id="UINC01003009">
    <property type="protein sequence ID" value="SVA02479.1"/>
    <property type="molecule type" value="Genomic_DNA"/>
</dbReference>
<dbReference type="Gene3D" id="1.10.1750.10">
    <property type="match status" value="1"/>
</dbReference>
<gene>
    <name evidence="9" type="ORF">METZ01_LOCUS55333</name>
</gene>
<evidence type="ECO:0000256" key="3">
    <source>
        <dbReference type="ARBA" id="ARBA00022741"/>
    </source>
</evidence>
<dbReference type="GO" id="GO:0006275">
    <property type="term" value="P:regulation of DNA replication"/>
    <property type="evidence" value="ECO:0007669"/>
    <property type="project" value="InterPro"/>
</dbReference>
<dbReference type="GO" id="GO:0003688">
    <property type="term" value="F:DNA replication origin binding"/>
    <property type="evidence" value="ECO:0007669"/>
    <property type="project" value="TreeGrafter"/>
</dbReference>
<dbReference type="Gene3D" id="1.10.8.60">
    <property type="match status" value="1"/>
</dbReference>
<evidence type="ECO:0000256" key="5">
    <source>
        <dbReference type="ARBA" id="ARBA00023121"/>
    </source>
</evidence>
<accession>A0A381SG67</accession>
<dbReference type="GO" id="GO:0006270">
    <property type="term" value="P:DNA replication initiation"/>
    <property type="evidence" value="ECO:0007669"/>
    <property type="project" value="InterPro"/>
</dbReference>
<dbReference type="Pfam" id="PF08299">
    <property type="entry name" value="Bac_DnaA_C"/>
    <property type="match status" value="1"/>
</dbReference>
<evidence type="ECO:0000256" key="1">
    <source>
        <dbReference type="ARBA" id="ARBA00022490"/>
    </source>
</evidence>
<keyword evidence="1" id="KW-0963">Cytoplasm</keyword>
<dbReference type="Gene3D" id="3.40.50.300">
    <property type="entry name" value="P-loop containing nucleotide triphosphate hydrolases"/>
    <property type="match status" value="1"/>
</dbReference>
<evidence type="ECO:0000313" key="9">
    <source>
        <dbReference type="EMBL" id="SVA02479.1"/>
    </source>
</evidence>
<evidence type="ECO:0008006" key="10">
    <source>
        <dbReference type="Google" id="ProtNLM"/>
    </source>
</evidence>
<evidence type="ECO:0000256" key="6">
    <source>
        <dbReference type="ARBA" id="ARBA00023125"/>
    </source>
</evidence>
<keyword evidence="5" id="KW-0446">Lipid-binding</keyword>
<dbReference type="CDD" id="cd00009">
    <property type="entry name" value="AAA"/>
    <property type="match status" value="1"/>
</dbReference>
<protein>
    <recommendedName>
        <fullName evidence="10">Chromosomal replication initiator protein DnaA</fullName>
    </recommendedName>
</protein>
<proteinExistence type="predicted"/>
<keyword evidence="2" id="KW-0235">DNA replication</keyword>
<dbReference type="PANTHER" id="PTHR30050:SF2">
    <property type="entry name" value="CHROMOSOMAL REPLICATION INITIATOR PROTEIN DNAA"/>
    <property type="match status" value="1"/>
</dbReference>
<dbReference type="GO" id="GO:0005886">
    <property type="term" value="C:plasma membrane"/>
    <property type="evidence" value="ECO:0007669"/>
    <property type="project" value="TreeGrafter"/>
</dbReference>
<evidence type="ECO:0000259" key="8">
    <source>
        <dbReference type="SMART" id="SM00760"/>
    </source>
</evidence>
<dbReference type="SMART" id="SM00760">
    <property type="entry name" value="Bac_DnaA_C"/>
    <property type="match status" value="1"/>
</dbReference>
<keyword evidence="6" id="KW-0238">DNA-binding</keyword>
<dbReference type="AlphaFoldDB" id="A0A381SG67"/>
<evidence type="ECO:0000256" key="4">
    <source>
        <dbReference type="ARBA" id="ARBA00022840"/>
    </source>
</evidence>
<dbReference type="GO" id="GO:0005524">
    <property type="term" value="F:ATP binding"/>
    <property type="evidence" value="ECO:0007669"/>
    <property type="project" value="UniProtKB-KW"/>
</dbReference>
<dbReference type="InterPro" id="IPR013317">
    <property type="entry name" value="DnaA_dom"/>
</dbReference>
<keyword evidence="3" id="KW-0547">Nucleotide-binding</keyword>
<dbReference type="GO" id="GO:0008289">
    <property type="term" value="F:lipid binding"/>
    <property type="evidence" value="ECO:0007669"/>
    <property type="project" value="UniProtKB-KW"/>
</dbReference>
<sequence length="507" mass="57609">MRKTANGFEIQEKMELSHNQSLEFKECLRRSLPSHVSQSWLDSLQLLKITPSKVVLGGIQHKIYRYEIKTNHESLLKEVLNELFPEKAPFSEKKFEYKICSCTGRKKSVQTEFDLNQDQIANKNNDLEIKNSKSDFATEHAAGSTSSYSLDSFIPGKRNLLASRACKAVVEMPGIAFNPFVIYGESGSGKTHLLEGISNELHQSNPKKHTVQVSAEDFLNDFVNHLRLSKMKEFRDRYRKADAFLLDDLQALVPSAKCQTELLYTINALRKKKAQIVIACQEAPTQISGLSSGLRGKLDSGLTVDIGIPDDQTRIAILESKAKERGIPLNNELANFIVKHIKGGIGRMEGVLMRLGVHASLLNEELTIELARYSLKDWLDDSAKKTNFEQHSHGKSTVTIENKILQHICIMFQISEEGLHSYRRDRKHIKARQAAVFLLKKLTSLSLSEIGKIIGRDHSTVHATLKKVGERMLKDDFFQKQMQTFLQEFEEKPVSRRALEQKRSYRN</sequence>
<feature type="domain" description="AAA+ ATPase" evidence="7">
    <location>
        <begin position="176"/>
        <end position="319"/>
    </location>
</feature>
<name>A0A381SG67_9ZZZZ</name>
<dbReference type="InterPro" id="IPR027417">
    <property type="entry name" value="P-loop_NTPase"/>
</dbReference>
<dbReference type="SUPFAM" id="SSF52540">
    <property type="entry name" value="P-loop containing nucleoside triphosphate hydrolases"/>
    <property type="match status" value="1"/>
</dbReference>
<evidence type="ECO:0000256" key="2">
    <source>
        <dbReference type="ARBA" id="ARBA00022705"/>
    </source>
</evidence>
<dbReference type="SUPFAM" id="SSF48295">
    <property type="entry name" value="TrpR-like"/>
    <property type="match status" value="1"/>
</dbReference>
<dbReference type="SMART" id="SM00382">
    <property type="entry name" value="AAA"/>
    <property type="match status" value="1"/>
</dbReference>
<keyword evidence="4" id="KW-0067">ATP-binding</keyword>
<dbReference type="Pfam" id="PF00308">
    <property type="entry name" value="Bac_DnaA"/>
    <property type="match status" value="1"/>
</dbReference>
<organism evidence="9">
    <name type="scientific">marine metagenome</name>
    <dbReference type="NCBI Taxonomy" id="408172"/>
    <lineage>
        <taxon>unclassified sequences</taxon>
        <taxon>metagenomes</taxon>
        <taxon>ecological metagenomes</taxon>
    </lineage>
</organism>
<reference evidence="9" key="1">
    <citation type="submission" date="2018-05" db="EMBL/GenBank/DDBJ databases">
        <authorList>
            <person name="Lanie J.A."/>
            <person name="Ng W.-L."/>
            <person name="Kazmierczak K.M."/>
            <person name="Andrzejewski T.M."/>
            <person name="Davidsen T.M."/>
            <person name="Wayne K.J."/>
            <person name="Tettelin H."/>
            <person name="Glass J.I."/>
            <person name="Rusch D."/>
            <person name="Podicherti R."/>
            <person name="Tsui H.-C.T."/>
            <person name="Winkler M.E."/>
        </authorList>
    </citation>
    <scope>NUCLEOTIDE SEQUENCE</scope>
</reference>
<dbReference type="InterPro" id="IPR003593">
    <property type="entry name" value="AAA+_ATPase"/>
</dbReference>
<dbReference type="PRINTS" id="PR00051">
    <property type="entry name" value="DNAA"/>
</dbReference>
<dbReference type="InterPro" id="IPR020591">
    <property type="entry name" value="Chromosome_initiator_DnaA-like"/>
</dbReference>
<evidence type="ECO:0000259" key="7">
    <source>
        <dbReference type="SMART" id="SM00382"/>
    </source>
</evidence>
<dbReference type="PANTHER" id="PTHR30050">
    <property type="entry name" value="CHROMOSOMAL REPLICATION INITIATOR PROTEIN DNAA"/>
    <property type="match status" value="1"/>
</dbReference>
<dbReference type="InterPro" id="IPR010921">
    <property type="entry name" value="Trp_repressor/repl_initiator"/>
</dbReference>
<dbReference type="InterPro" id="IPR013159">
    <property type="entry name" value="DnaA_C"/>
</dbReference>
<feature type="domain" description="Chromosomal replication initiator DnaA C-terminal" evidence="8">
    <location>
        <begin position="399"/>
        <end position="468"/>
    </location>
</feature>